<gene>
    <name evidence="1" type="ORF">CE91St3_20790</name>
</gene>
<sequence length="60" mass="6577">METLSFVDGVVRYVIRSVGIGVELPEPEAIPLSELHPESNGAVVAVLIPTIFRKSRRFIA</sequence>
<organism evidence="1 2">
    <name type="scientific">Parabacteroides merdae</name>
    <dbReference type="NCBI Taxonomy" id="46503"/>
    <lineage>
        <taxon>Bacteria</taxon>
        <taxon>Pseudomonadati</taxon>
        <taxon>Bacteroidota</taxon>
        <taxon>Bacteroidia</taxon>
        <taxon>Bacteroidales</taxon>
        <taxon>Tannerellaceae</taxon>
        <taxon>Parabacteroides</taxon>
    </lineage>
</organism>
<name>A0AA37NR00_9BACT</name>
<evidence type="ECO:0000313" key="2">
    <source>
        <dbReference type="Proteomes" id="UP001055114"/>
    </source>
</evidence>
<dbReference type="EMBL" id="BQNZ01000001">
    <property type="protein sequence ID" value="GKH72216.1"/>
    <property type="molecule type" value="Genomic_DNA"/>
</dbReference>
<comment type="caution">
    <text evidence="1">The sequence shown here is derived from an EMBL/GenBank/DDBJ whole genome shotgun (WGS) entry which is preliminary data.</text>
</comment>
<proteinExistence type="predicted"/>
<dbReference type="AlphaFoldDB" id="A0AA37NR00"/>
<protein>
    <submittedName>
        <fullName evidence="1">Uncharacterized protein</fullName>
    </submittedName>
</protein>
<dbReference type="Proteomes" id="UP001055114">
    <property type="component" value="Unassembled WGS sequence"/>
</dbReference>
<reference evidence="1" key="1">
    <citation type="submission" date="2022-01" db="EMBL/GenBank/DDBJ databases">
        <title>Novel bile acid biosynthetic pathways are enriched in the microbiome of centenarians.</title>
        <authorList>
            <person name="Sato Y."/>
            <person name="Atarashi K."/>
            <person name="Plichta R.D."/>
            <person name="Arai Y."/>
            <person name="Sasajima S."/>
            <person name="Kearney M.S."/>
            <person name="Suda W."/>
            <person name="Takeshita K."/>
            <person name="Sasaki T."/>
            <person name="Okamoto S."/>
            <person name="Skelly N.A."/>
            <person name="Okamura Y."/>
            <person name="Vlamakis H."/>
            <person name="Li Y."/>
            <person name="Tanoue T."/>
            <person name="Takei H."/>
            <person name="Nittono H."/>
            <person name="Narushima S."/>
            <person name="Irie J."/>
            <person name="Itoh H."/>
            <person name="Moriya K."/>
            <person name="Sugiura Y."/>
            <person name="Suematsu M."/>
            <person name="Moritoki N."/>
            <person name="Shibata S."/>
            <person name="Littman R.D."/>
            <person name="Fischbach A.M."/>
            <person name="Uwamino Y."/>
            <person name="Inoue T."/>
            <person name="Honda A."/>
            <person name="Hattori M."/>
            <person name="Murai T."/>
            <person name="Xavier J.R."/>
            <person name="Hirose N."/>
            <person name="Honda K."/>
        </authorList>
    </citation>
    <scope>NUCLEOTIDE SEQUENCE</scope>
    <source>
        <strain evidence="1">CE91-St3</strain>
    </source>
</reference>
<accession>A0AA37NR00</accession>
<evidence type="ECO:0000313" key="1">
    <source>
        <dbReference type="EMBL" id="GKH72216.1"/>
    </source>
</evidence>